<evidence type="ECO:0000256" key="2">
    <source>
        <dbReference type="ARBA" id="ARBA00022741"/>
    </source>
</evidence>
<keyword evidence="1" id="KW-0677">Repeat</keyword>
<dbReference type="GO" id="GO:0006952">
    <property type="term" value="P:defense response"/>
    <property type="evidence" value="ECO:0007669"/>
    <property type="project" value="UniProtKB-KW"/>
</dbReference>
<keyword evidence="6" id="KW-1185">Reference proteome</keyword>
<evidence type="ECO:0000259" key="4">
    <source>
        <dbReference type="Pfam" id="PF18052"/>
    </source>
</evidence>
<sequence length="124" mass="14164">MNPAQERLAKTFVARERKAKKDVETIVGPVPAPGPALQVVLVDAEQKQFKDLHVKQRLEDLKDAIFYVEDLLNLISYEDFDVVRVTKSLLESVVRNTTSATSKVWESDNLDILRVELKKNSREK</sequence>
<evidence type="ECO:0000313" key="5">
    <source>
        <dbReference type="EMBL" id="CAI8596111.1"/>
    </source>
</evidence>
<feature type="domain" description="Disease resistance N-terminal" evidence="4">
    <location>
        <begin position="36"/>
        <end position="79"/>
    </location>
</feature>
<evidence type="ECO:0000256" key="1">
    <source>
        <dbReference type="ARBA" id="ARBA00022737"/>
    </source>
</evidence>
<evidence type="ECO:0000313" key="6">
    <source>
        <dbReference type="Proteomes" id="UP001157006"/>
    </source>
</evidence>
<dbReference type="EMBL" id="OX451737">
    <property type="protein sequence ID" value="CAI8596111.1"/>
    <property type="molecule type" value="Genomic_DNA"/>
</dbReference>
<dbReference type="Proteomes" id="UP001157006">
    <property type="component" value="Chromosome 2"/>
</dbReference>
<protein>
    <recommendedName>
        <fullName evidence="4">Disease resistance N-terminal domain-containing protein</fullName>
    </recommendedName>
</protein>
<organism evidence="5 6">
    <name type="scientific">Vicia faba</name>
    <name type="common">Broad bean</name>
    <name type="synonym">Faba vulgaris</name>
    <dbReference type="NCBI Taxonomy" id="3906"/>
    <lineage>
        <taxon>Eukaryota</taxon>
        <taxon>Viridiplantae</taxon>
        <taxon>Streptophyta</taxon>
        <taxon>Embryophyta</taxon>
        <taxon>Tracheophyta</taxon>
        <taxon>Spermatophyta</taxon>
        <taxon>Magnoliopsida</taxon>
        <taxon>eudicotyledons</taxon>
        <taxon>Gunneridae</taxon>
        <taxon>Pentapetalae</taxon>
        <taxon>rosids</taxon>
        <taxon>fabids</taxon>
        <taxon>Fabales</taxon>
        <taxon>Fabaceae</taxon>
        <taxon>Papilionoideae</taxon>
        <taxon>50 kb inversion clade</taxon>
        <taxon>NPAAA clade</taxon>
        <taxon>Hologalegina</taxon>
        <taxon>IRL clade</taxon>
        <taxon>Fabeae</taxon>
        <taxon>Vicia</taxon>
    </lineage>
</organism>
<name>A0AAV0ZCE7_VICFA</name>
<dbReference type="Pfam" id="PF18052">
    <property type="entry name" value="Rx_N"/>
    <property type="match status" value="1"/>
</dbReference>
<keyword evidence="2" id="KW-0547">Nucleotide-binding</keyword>
<dbReference type="GO" id="GO:0000166">
    <property type="term" value="F:nucleotide binding"/>
    <property type="evidence" value="ECO:0007669"/>
    <property type="project" value="UniProtKB-KW"/>
</dbReference>
<dbReference type="AlphaFoldDB" id="A0AAV0ZCE7"/>
<evidence type="ECO:0000256" key="3">
    <source>
        <dbReference type="ARBA" id="ARBA00022821"/>
    </source>
</evidence>
<proteinExistence type="predicted"/>
<gene>
    <name evidence="5" type="ORF">VFH_II019120</name>
</gene>
<dbReference type="InterPro" id="IPR041118">
    <property type="entry name" value="Rx_N"/>
</dbReference>
<accession>A0AAV0ZCE7</accession>
<reference evidence="5 6" key="1">
    <citation type="submission" date="2023-01" db="EMBL/GenBank/DDBJ databases">
        <authorList>
            <person name="Kreplak J."/>
        </authorList>
    </citation>
    <scope>NUCLEOTIDE SEQUENCE [LARGE SCALE GENOMIC DNA]</scope>
</reference>
<keyword evidence="3" id="KW-0611">Plant defense</keyword>